<reference evidence="1" key="1">
    <citation type="submission" date="2023-01" db="EMBL/GenBank/DDBJ databases">
        <title>Phages are important unrecognized players in the ecology of the oral pathogen Porphyromonas gingivalis.</title>
        <authorList>
            <person name="Matrishin C.B."/>
            <person name="Kauffman K.M."/>
        </authorList>
    </citation>
    <scope>NUCLEOTIDE SEQUENCE</scope>
    <source>
        <strain evidence="1">HG1691old</strain>
    </source>
</reference>
<name>A0AAE9XBY1_PORGN</name>
<protein>
    <submittedName>
        <fullName evidence="1">Uncharacterized protein</fullName>
    </submittedName>
</protein>
<gene>
    <name evidence="1" type="ORF">NY149_06900</name>
</gene>
<dbReference type="AlphaFoldDB" id="A0AAE9XBY1"/>
<evidence type="ECO:0000313" key="1">
    <source>
        <dbReference type="EMBL" id="WCG00149.1"/>
    </source>
</evidence>
<accession>A0AAE9XBY1</accession>
<proteinExistence type="predicted"/>
<organism evidence="1 2">
    <name type="scientific">Porphyromonas gingivalis</name>
    <name type="common">Bacteroides gingivalis</name>
    <dbReference type="NCBI Taxonomy" id="837"/>
    <lineage>
        <taxon>Bacteria</taxon>
        <taxon>Pseudomonadati</taxon>
        <taxon>Bacteroidota</taxon>
        <taxon>Bacteroidia</taxon>
        <taxon>Bacteroidales</taxon>
        <taxon>Porphyromonadaceae</taxon>
        <taxon>Porphyromonas</taxon>
    </lineage>
</organism>
<dbReference type="EMBL" id="CP116613">
    <property type="protein sequence ID" value="WCG00149.1"/>
    <property type="molecule type" value="Genomic_DNA"/>
</dbReference>
<evidence type="ECO:0000313" key="2">
    <source>
        <dbReference type="Proteomes" id="UP001179540"/>
    </source>
</evidence>
<dbReference type="Proteomes" id="UP001179540">
    <property type="component" value="Chromosome"/>
</dbReference>
<sequence>MFLPPKNVARENFSFGARSEKNTCRNEKVAVPLFQKTRATVGAFPVRVFMLAGYEHVPARVMCNVESRSDQIKTAATSTTLRFV</sequence>